<evidence type="ECO:0000313" key="4">
    <source>
        <dbReference type="Proteomes" id="UP000317496"/>
    </source>
</evidence>
<evidence type="ECO:0000256" key="1">
    <source>
        <dbReference type="ARBA" id="ARBA00009981"/>
    </source>
</evidence>
<dbReference type="KEGG" id="fer:FNB15_06360"/>
<evidence type="ECO:0000256" key="2">
    <source>
        <dbReference type="RuleBase" id="RU362080"/>
    </source>
</evidence>
<comment type="function">
    <text evidence="2">Antitoxin component of a type II toxin-antitoxin (TA) system.</text>
</comment>
<dbReference type="NCBIfam" id="TIGR01552">
    <property type="entry name" value="phd_fam"/>
    <property type="match status" value="1"/>
</dbReference>
<accession>A0A516GZI9</accession>
<comment type="similarity">
    <text evidence="1 2">Belongs to the phD/YefM antitoxin family.</text>
</comment>
<dbReference type="InterPro" id="IPR006442">
    <property type="entry name" value="Antitoxin_Phd/YefM"/>
</dbReference>
<sequence length="90" mass="10106">MKIQVNIHEAKTTLSKLIEAAERGEEVVIARAGKPAVRLVMAQTDAAKPKRRRGFGAWKGKVWYAPDYDQADAEIEKDFYSTPVFPDEKA</sequence>
<dbReference type="AlphaFoldDB" id="A0A516GZI9"/>
<organism evidence="3 4">
    <name type="scientific">Ferrovibrio terrae</name>
    <dbReference type="NCBI Taxonomy" id="2594003"/>
    <lineage>
        <taxon>Bacteria</taxon>
        <taxon>Pseudomonadati</taxon>
        <taxon>Pseudomonadota</taxon>
        <taxon>Alphaproteobacteria</taxon>
        <taxon>Rhodospirillales</taxon>
        <taxon>Rhodospirillaceae</taxon>
        <taxon>Ferrovibrio</taxon>
    </lineage>
</organism>
<proteinExistence type="inferred from homology"/>
<dbReference type="SUPFAM" id="SSF143120">
    <property type="entry name" value="YefM-like"/>
    <property type="match status" value="1"/>
</dbReference>
<protein>
    <recommendedName>
        <fullName evidence="2">Antitoxin</fullName>
    </recommendedName>
</protein>
<name>A0A516GZI9_9PROT</name>
<dbReference type="Proteomes" id="UP000317496">
    <property type="component" value="Chromosome"/>
</dbReference>
<gene>
    <name evidence="3" type="ORF">FNB15_06360</name>
</gene>
<evidence type="ECO:0000313" key="3">
    <source>
        <dbReference type="EMBL" id="QDO96922.1"/>
    </source>
</evidence>
<reference evidence="3 4" key="1">
    <citation type="submission" date="2019-07" db="EMBL/GenBank/DDBJ databases">
        <title>Genome sequencing for Ferrovibrio sp. K5.</title>
        <authorList>
            <person name="Park S.-J."/>
        </authorList>
    </citation>
    <scope>NUCLEOTIDE SEQUENCE [LARGE SCALE GENOMIC DNA]</scope>
    <source>
        <strain evidence="3 4">K5</strain>
    </source>
</reference>
<dbReference type="OrthoDB" id="9800503at2"/>
<keyword evidence="4" id="KW-1185">Reference proteome</keyword>
<dbReference type="EMBL" id="CP041636">
    <property type="protein sequence ID" value="QDO96922.1"/>
    <property type="molecule type" value="Genomic_DNA"/>
</dbReference>
<dbReference type="Gene3D" id="3.40.1620.10">
    <property type="entry name" value="YefM-like domain"/>
    <property type="match status" value="1"/>
</dbReference>
<dbReference type="RefSeq" id="WP_144067903.1">
    <property type="nucleotide sequence ID" value="NZ_CP041636.1"/>
</dbReference>
<dbReference type="InterPro" id="IPR036165">
    <property type="entry name" value="YefM-like_sf"/>
</dbReference>
<dbReference type="Pfam" id="PF02604">
    <property type="entry name" value="PhdYeFM_antitox"/>
    <property type="match status" value="1"/>
</dbReference>